<feature type="transmembrane region" description="Helical" evidence="1">
    <location>
        <begin position="76"/>
        <end position="96"/>
    </location>
</feature>
<evidence type="ECO:0008006" key="4">
    <source>
        <dbReference type="Google" id="ProtNLM"/>
    </source>
</evidence>
<name>A0ABQ8F621_9FUNG</name>
<feature type="transmembrane region" description="Helical" evidence="1">
    <location>
        <begin position="150"/>
        <end position="170"/>
    </location>
</feature>
<feature type="transmembrane region" description="Helical" evidence="1">
    <location>
        <begin position="108"/>
        <end position="130"/>
    </location>
</feature>
<evidence type="ECO:0000313" key="3">
    <source>
        <dbReference type="Proteomes" id="UP001648503"/>
    </source>
</evidence>
<feature type="transmembrane region" description="Helical" evidence="1">
    <location>
        <begin position="46"/>
        <end position="70"/>
    </location>
</feature>
<evidence type="ECO:0000313" key="2">
    <source>
        <dbReference type="EMBL" id="KAH6592906.1"/>
    </source>
</evidence>
<keyword evidence="3" id="KW-1185">Reference proteome</keyword>
<keyword evidence="1" id="KW-0812">Transmembrane</keyword>
<dbReference type="EMBL" id="JAFCIX010000365">
    <property type="protein sequence ID" value="KAH6592906.1"/>
    <property type="molecule type" value="Genomic_DNA"/>
</dbReference>
<comment type="caution">
    <text evidence="2">The sequence shown here is derived from an EMBL/GenBank/DDBJ whole genome shotgun (WGS) entry which is preliminary data.</text>
</comment>
<accession>A0ABQ8F621</accession>
<protein>
    <recommendedName>
        <fullName evidence="4">Cytochrome b561 domain-containing protein</fullName>
    </recommendedName>
</protein>
<dbReference type="Proteomes" id="UP001648503">
    <property type="component" value="Unassembled WGS sequence"/>
</dbReference>
<sequence>MNTHLLSDSYTSQGVSLYVIGTLSGLCLVLYGNSMKLIVQRPTTSLLAFNMIQSLLILMQLIATGVLLLGTPAGCLYNSGYLTLLIHMRSLAALAVQCQTIHKIRPSSIIAGVLSVIAFAQICASAVALISNDGSDCTYFASWYSRTWTLVHLGIQSLLIICIMTLVQIGQHYKTIPGQTKRSLKRRALSFFMAVDESSGTQTIYVALLALAMVLSSQRTSVNSAPLRMVFCTVCYLESWCIYWIAKRTPQQDADGESMGSRGLPIEQLRVNTGKLDANDILTPRRSLVSPPENLENM</sequence>
<feature type="transmembrane region" description="Helical" evidence="1">
    <location>
        <begin position="15"/>
        <end position="34"/>
    </location>
</feature>
<keyword evidence="1" id="KW-0472">Membrane</keyword>
<keyword evidence="1" id="KW-1133">Transmembrane helix</keyword>
<reference evidence="2 3" key="1">
    <citation type="submission" date="2021-02" db="EMBL/GenBank/DDBJ databases">
        <title>Variation within the Batrachochytrium salamandrivorans European outbreak.</title>
        <authorList>
            <person name="Kelly M."/>
            <person name="Pasmans F."/>
            <person name="Shea T.P."/>
            <person name="Munoz J.F."/>
            <person name="Carranza S."/>
            <person name="Cuomo C.A."/>
            <person name="Martel A."/>
        </authorList>
    </citation>
    <scope>NUCLEOTIDE SEQUENCE [LARGE SCALE GENOMIC DNA]</scope>
    <source>
        <strain evidence="2 3">AMFP18/2</strain>
    </source>
</reference>
<feature type="transmembrane region" description="Helical" evidence="1">
    <location>
        <begin position="191"/>
        <end position="215"/>
    </location>
</feature>
<organism evidence="2 3">
    <name type="scientific">Batrachochytrium salamandrivorans</name>
    <dbReference type="NCBI Taxonomy" id="1357716"/>
    <lineage>
        <taxon>Eukaryota</taxon>
        <taxon>Fungi</taxon>
        <taxon>Fungi incertae sedis</taxon>
        <taxon>Chytridiomycota</taxon>
        <taxon>Chytridiomycota incertae sedis</taxon>
        <taxon>Chytridiomycetes</taxon>
        <taxon>Rhizophydiales</taxon>
        <taxon>Rhizophydiales incertae sedis</taxon>
        <taxon>Batrachochytrium</taxon>
    </lineage>
</organism>
<proteinExistence type="predicted"/>
<evidence type="ECO:0000256" key="1">
    <source>
        <dbReference type="SAM" id="Phobius"/>
    </source>
</evidence>
<feature type="transmembrane region" description="Helical" evidence="1">
    <location>
        <begin position="227"/>
        <end position="246"/>
    </location>
</feature>
<gene>
    <name evidence="2" type="ORF">BASA50_007744</name>
</gene>